<reference evidence="2" key="1">
    <citation type="submission" date="2016-10" db="EMBL/GenBank/DDBJ databases">
        <authorList>
            <person name="Varghese N."/>
            <person name="Submissions S."/>
        </authorList>
    </citation>
    <scope>NUCLEOTIDE SEQUENCE [LARGE SCALE GENOMIC DNA]</scope>
    <source>
        <strain evidence="2">S7</strain>
    </source>
</reference>
<dbReference type="OrthoDB" id="2973422at2"/>
<proteinExistence type="predicted"/>
<dbReference type="AlphaFoldDB" id="A0A1I5URL7"/>
<accession>A0A1I5URL7</accession>
<keyword evidence="2" id="KW-1185">Reference proteome</keyword>
<dbReference type="EMBL" id="FOXD01000014">
    <property type="protein sequence ID" value="SFP97895.1"/>
    <property type="molecule type" value="Genomic_DNA"/>
</dbReference>
<protein>
    <submittedName>
        <fullName evidence="1">Uncharacterized protein</fullName>
    </submittedName>
</protein>
<name>A0A1I5URL7_9BACI</name>
<dbReference type="RefSeq" id="WP_093337899.1">
    <property type="nucleotide sequence ID" value="NZ_FOXD01000014.1"/>
</dbReference>
<gene>
    <name evidence="1" type="ORF">SAMN05518683_11428</name>
</gene>
<evidence type="ECO:0000313" key="1">
    <source>
        <dbReference type="EMBL" id="SFP97895.1"/>
    </source>
</evidence>
<organism evidence="1 2">
    <name type="scientific">Salibacterium halotolerans</name>
    <dbReference type="NCBI Taxonomy" id="1884432"/>
    <lineage>
        <taxon>Bacteria</taxon>
        <taxon>Bacillati</taxon>
        <taxon>Bacillota</taxon>
        <taxon>Bacilli</taxon>
        <taxon>Bacillales</taxon>
        <taxon>Bacillaceae</taxon>
    </lineage>
</organism>
<sequence length="63" mass="7214">MQHILNTEKLQSLLKIEQAVGNAEKMLNTPEAPSSAGQKEQAVKQAKAQLDRAWKYHLNRRWS</sequence>
<dbReference type="Proteomes" id="UP000198892">
    <property type="component" value="Unassembled WGS sequence"/>
</dbReference>
<evidence type="ECO:0000313" key="2">
    <source>
        <dbReference type="Proteomes" id="UP000198892"/>
    </source>
</evidence>